<comment type="caution">
    <text evidence="1">The sequence shown here is derived from an EMBL/GenBank/DDBJ whole genome shotgun (WGS) entry which is preliminary data.</text>
</comment>
<evidence type="ECO:0000313" key="1">
    <source>
        <dbReference type="EMBL" id="OGZ70141.1"/>
    </source>
</evidence>
<protein>
    <submittedName>
        <fullName evidence="1">Uncharacterized protein</fullName>
    </submittedName>
</protein>
<accession>A0A1G2I6L2</accession>
<evidence type="ECO:0000313" key="2">
    <source>
        <dbReference type="Proteomes" id="UP000176308"/>
    </source>
</evidence>
<dbReference type="Proteomes" id="UP000176308">
    <property type="component" value="Unassembled WGS sequence"/>
</dbReference>
<gene>
    <name evidence="1" type="ORF">A2904_02290</name>
</gene>
<reference evidence="1 2" key="1">
    <citation type="journal article" date="2016" name="Nat. Commun.">
        <title>Thousands of microbial genomes shed light on interconnected biogeochemical processes in an aquifer system.</title>
        <authorList>
            <person name="Anantharaman K."/>
            <person name="Brown C.T."/>
            <person name="Hug L.A."/>
            <person name="Sharon I."/>
            <person name="Castelle C.J."/>
            <person name="Probst A.J."/>
            <person name="Thomas B.C."/>
            <person name="Singh A."/>
            <person name="Wilkins M.J."/>
            <person name="Karaoz U."/>
            <person name="Brodie E.L."/>
            <person name="Williams K.H."/>
            <person name="Hubbard S.S."/>
            <person name="Banfield J.F."/>
        </authorList>
    </citation>
    <scope>NUCLEOTIDE SEQUENCE [LARGE SCALE GENOMIC DNA]</scope>
</reference>
<proteinExistence type="predicted"/>
<name>A0A1G2I6L2_9BACT</name>
<dbReference type="EMBL" id="MHOX01000035">
    <property type="protein sequence ID" value="OGZ70141.1"/>
    <property type="molecule type" value="Genomic_DNA"/>
</dbReference>
<sequence length="85" mass="9998">MEETKKVQEIITAIQRKRANRAIEDLRAQFHHTRTILQLLPAIKKNFSPITLAVAMERVERRRGDFTPNDLFLFETFKASLKETE</sequence>
<organism evidence="1 2">
    <name type="scientific">Candidatus Staskawiczbacteria bacterium RIFCSPLOWO2_01_FULL_33_9</name>
    <dbReference type="NCBI Taxonomy" id="1802211"/>
    <lineage>
        <taxon>Bacteria</taxon>
        <taxon>Candidatus Staskawicziibacteriota</taxon>
    </lineage>
</organism>
<dbReference type="AlphaFoldDB" id="A0A1G2I6L2"/>